<dbReference type="Proteomes" id="UP000247233">
    <property type="component" value="Unassembled WGS sequence"/>
</dbReference>
<evidence type="ECO:0000256" key="2">
    <source>
        <dbReference type="SAM" id="Phobius"/>
    </source>
</evidence>
<sequence length="348" mass="37421">MGSVDFWRRAISFVCILPSLRYPLVARAEGFTFPTEKADEFITGDLVNVSWNVVTSRMSLYEVCSSTTPLELNITNNYSYVWTATRDNYRESGCAFELEPLDQFGAPNPPNLTSGLFGVSKRYRDDPAPTSYNFADATNTMEPSSPAIYSLESYPSASSSSSSTFTPTSTSASSFPPSTSSSHSTSSLSSVSFAFASSPHSSKSSSSSSVSSPSPATTANPSNAAVDTPPPPNISTSTPEKAKKSELSTDQKEAIALGVPLGFLAICLAGALAIMCQHRWKKTTRREKQIALGPVMVEMVKDSSESCVIRSRTNLVELPAPSYGSEEMNVAGVWRISELMGTPRNEIQ</sequence>
<proteinExistence type="predicted"/>
<feature type="compositionally biased region" description="Low complexity" evidence="1">
    <location>
        <begin position="201"/>
        <end position="225"/>
    </location>
</feature>
<name>A0A317WB06_9EURO</name>
<comment type="caution">
    <text evidence="3">The sequence shown here is derived from an EMBL/GenBank/DDBJ whole genome shotgun (WGS) entry which is preliminary data.</text>
</comment>
<keyword evidence="2" id="KW-1133">Transmembrane helix</keyword>
<evidence type="ECO:0000313" key="4">
    <source>
        <dbReference type="Proteomes" id="UP000247233"/>
    </source>
</evidence>
<keyword evidence="4" id="KW-1185">Reference proteome</keyword>
<dbReference type="AlphaFoldDB" id="A0A317WB06"/>
<dbReference type="OrthoDB" id="5511210at2759"/>
<dbReference type="VEuPathDB" id="FungiDB:BO70DRAFT_352243"/>
<dbReference type="STRING" id="1448321.A0A317WB06"/>
<feature type="transmembrane region" description="Helical" evidence="2">
    <location>
        <begin position="254"/>
        <end position="276"/>
    </location>
</feature>
<feature type="region of interest" description="Disordered" evidence="1">
    <location>
        <begin position="201"/>
        <end position="247"/>
    </location>
</feature>
<dbReference type="EMBL" id="MSFL01000010">
    <property type="protein sequence ID" value="PWY83379.1"/>
    <property type="molecule type" value="Genomic_DNA"/>
</dbReference>
<reference evidence="3 4" key="1">
    <citation type="submission" date="2016-12" db="EMBL/GenBank/DDBJ databases">
        <title>The genomes of Aspergillus section Nigri reveals drivers in fungal speciation.</title>
        <authorList>
            <consortium name="DOE Joint Genome Institute"/>
            <person name="Vesth T.C."/>
            <person name="Nybo J."/>
            <person name="Theobald S."/>
            <person name="Brandl J."/>
            <person name="Frisvad J.C."/>
            <person name="Nielsen K.F."/>
            <person name="Lyhne E.K."/>
            <person name="Kogle M.E."/>
            <person name="Kuo A."/>
            <person name="Riley R."/>
            <person name="Clum A."/>
            <person name="Nolan M."/>
            <person name="Lipzen A."/>
            <person name="Salamov A."/>
            <person name="Henrissat B."/>
            <person name="Wiebenga A."/>
            <person name="De Vries R.P."/>
            <person name="Grigoriev I.V."/>
            <person name="Mortensen U.H."/>
            <person name="Andersen M.R."/>
            <person name="Baker S.E."/>
        </authorList>
    </citation>
    <scope>NUCLEOTIDE SEQUENCE [LARGE SCALE GENOMIC DNA]</scope>
    <source>
        <strain evidence="3 4">CBS 117.55</strain>
    </source>
</reference>
<feature type="region of interest" description="Disordered" evidence="1">
    <location>
        <begin position="160"/>
        <end position="183"/>
    </location>
</feature>
<gene>
    <name evidence="3" type="ORF">BO70DRAFT_352243</name>
</gene>
<keyword evidence="2" id="KW-0472">Membrane</keyword>
<accession>A0A317WB06</accession>
<dbReference type="GeneID" id="37064024"/>
<evidence type="ECO:0000313" key="3">
    <source>
        <dbReference type="EMBL" id="PWY83379.1"/>
    </source>
</evidence>
<evidence type="ECO:0000256" key="1">
    <source>
        <dbReference type="SAM" id="MobiDB-lite"/>
    </source>
</evidence>
<keyword evidence="2" id="KW-0812">Transmembrane</keyword>
<organism evidence="3 4">
    <name type="scientific">Aspergillus heteromorphus CBS 117.55</name>
    <dbReference type="NCBI Taxonomy" id="1448321"/>
    <lineage>
        <taxon>Eukaryota</taxon>
        <taxon>Fungi</taxon>
        <taxon>Dikarya</taxon>
        <taxon>Ascomycota</taxon>
        <taxon>Pezizomycotina</taxon>
        <taxon>Eurotiomycetes</taxon>
        <taxon>Eurotiomycetidae</taxon>
        <taxon>Eurotiales</taxon>
        <taxon>Aspergillaceae</taxon>
        <taxon>Aspergillus</taxon>
        <taxon>Aspergillus subgen. Circumdati</taxon>
    </lineage>
</organism>
<dbReference type="RefSeq" id="XP_025399822.1">
    <property type="nucleotide sequence ID" value="XM_025541787.1"/>
</dbReference>
<protein>
    <submittedName>
        <fullName evidence="3">Uncharacterized protein</fullName>
    </submittedName>
</protein>